<dbReference type="RefSeq" id="WP_343798010.1">
    <property type="nucleotide sequence ID" value="NZ_BAAADJ010000017.1"/>
</dbReference>
<feature type="domain" description="DUF3870" evidence="1">
    <location>
        <begin position="12"/>
        <end position="105"/>
    </location>
</feature>
<proteinExistence type="predicted"/>
<gene>
    <name evidence="2" type="ORF">GCM10008967_16140</name>
</gene>
<comment type="caution">
    <text evidence="2">The sequence shown here is derived from an EMBL/GenBank/DDBJ whole genome shotgun (WGS) entry which is preliminary data.</text>
</comment>
<organism evidence="2 3">
    <name type="scientific">Bacillus carboniphilus</name>
    <dbReference type="NCBI Taxonomy" id="86663"/>
    <lineage>
        <taxon>Bacteria</taxon>
        <taxon>Bacillati</taxon>
        <taxon>Bacillota</taxon>
        <taxon>Bacilli</taxon>
        <taxon>Bacillales</taxon>
        <taxon>Bacillaceae</taxon>
        <taxon>Bacillus</taxon>
    </lineage>
</organism>
<evidence type="ECO:0000259" key="1">
    <source>
        <dbReference type="Pfam" id="PF12986"/>
    </source>
</evidence>
<keyword evidence="3" id="KW-1185">Reference proteome</keyword>
<sequence length="114" mass="12951">MSDYLNENHILVSGFAQTPKGIPANETYKYVGVILLIDKSNHEIVEVDFSIIFSNLTKRVLCELIEGHCVKAPFHDLSAQLKRKVSIPSIGAIIQALRSAFERYNEHIKYYQTV</sequence>
<evidence type="ECO:0000313" key="2">
    <source>
        <dbReference type="EMBL" id="GAA0326385.1"/>
    </source>
</evidence>
<dbReference type="Pfam" id="PF12986">
    <property type="entry name" value="DUF3870"/>
    <property type="match status" value="1"/>
</dbReference>
<evidence type="ECO:0000313" key="3">
    <source>
        <dbReference type="Proteomes" id="UP001500782"/>
    </source>
</evidence>
<accession>A0ABN0W626</accession>
<reference evidence="2 3" key="1">
    <citation type="journal article" date="2019" name="Int. J. Syst. Evol. Microbiol.">
        <title>The Global Catalogue of Microorganisms (GCM) 10K type strain sequencing project: providing services to taxonomists for standard genome sequencing and annotation.</title>
        <authorList>
            <consortium name="The Broad Institute Genomics Platform"/>
            <consortium name="The Broad Institute Genome Sequencing Center for Infectious Disease"/>
            <person name="Wu L."/>
            <person name="Ma J."/>
        </authorList>
    </citation>
    <scope>NUCLEOTIDE SEQUENCE [LARGE SCALE GENOMIC DNA]</scope>
    <source>
        <strain evidence="2 3">JCM 9731</strain>
    </source>
</reference>
<protein>
    <recommendedName>
        <fullName evidence="1">DUF3870 domain-containing protein</fullName>
    </recommendedName>
</protein>
<dbReference type="EMBL" id="BAAADJ010000017">
    <property type="protein sequence ID" value="GAA0326385.1"/>
    <property type="molecule type" value="Genomic_DNA"/>
</dbReference>
<name>A0ABN0W626_9BACI</name>
<dbReference type="InterPro" id="IPR024617">
    <property type="entry name" value="DUF3870"/>
</dbReference>
<dbReference type="Proteomes" id="UP001500782">
    <property type="component" value="Unassembled WGS sequence"/>
</dbReference>